<name>A0A843S8H6_9BURK</name>
<dbReference type="AlphaFoldDB" id="A0A843S8H6"/>
<accession>A0A843S8H6</accession>
<keyword evidence="2" id="KW-1185">Reference proteome</keyword>
<proteinExistence type="predicted"/>
<reference evidence="1 2" key="1">
    <citation type="submission" date="2019-10" db="EMBL/GenBank/DDBJ databases">
        <title>Two novel species isolated from a subtropical stream in China.</title>
        <authorList>
            <person name="Lu H."/>
        </authorList>
    </citation>
    <scope>NUCLEOTIDE SEQUENCE [LARGE SCALE GENOMIC DNA]</scope>
    <source>
        <strain evidence="1 2">FT103W</strain>
    </source>
</reference>
<evidence type="ECO:0000313" key="2">
    <source>
        <dbReference type="Proteomes" id="UP000444318"/>
    </source>
</evidence>
<comment type="caution">
    <text evidence="1">The sequence shown here is derived from an EMBL/GenBank/DDBJ whole genome shotgun (WGS) entry which is preliminary data.</text>
</comment>
<sequence>MSPNLTNAIRDAIWMTQDFTQSTVDLCIGDRPLIYMGTMASSFLLALPLSPRKVFFSFNEQRTGQHLVGRPVSALAKQLNLHTVSQAMRYVYAAHGGHHEFILRHLPLPSD</sequence>
<dbReference type="RefSeq" id="WP_152801512.1">
    <property type="nucleotide sequence ID" value="NZ_WHUF01000001.1"/>
</dbReference>
<organism evidence="1 2">
    <name type="scientific">Rugamonas rivuli</name>
    <dbReference type="NCBI Taxonomy" id="2743358"/>
    <lineage>
        <taxon>Bacteria</taxon>
        <taxon>Pseudomonadati</taxon>
        <taxon>Pseudomonadota</taxon>
        <taxon>Betaproteobacteria</taxon>
        <taxon>Burkholderiales</taxon>
        <taxon>Oxalobacteraceae</taxon>
        <taxon>Telluria group</taxon>
        <taxon>Rugamonas</taxon>
    </lineage>
</organism>
<dbReference type="Proteomes" id="UP000444318">
    <property type="component" value="Unassembled WGS sequence"/>
</dbReference>
<evidence type="ECO:0000313" key="1">
    <source>
        <dbReference type="EMBL" id="MQA18454.1"/>
    </source>
</evidence>
<protein>
    <submittedName>
        <fullName evidence="1">Uncharacterized protein</fullName>
    </submittedName>
</protein>
<gene>
    <name evidence="1" type="ORF">GEV01_02875</name>
</gene>
<dbReference type="EMBL" id="WHUF01000001">
    <property type="protein sequence ID" value="MQA18454.1"/>
    <property type="molecule type" value="Genomic_DNA"/>
</dbReference>